<dbReference type="SUPFAM" id="SSF53187">
    <property type="entry name" value="Zn-dependent exopeptidases"/>
    <property type="match status" value="1"/>
</dbReference>
<protein>
    <submittedName>
        <fullName evidence="1">N-formylglutamate deformylase</fullName>
    </submittedName>
</protein>
<dbReference type="NCBIfam" id="TIGR02017">
    <property type="entry name" value="hutG_amidohyd"/>
    <property type="match status" value="1"/>
</dbReference>
<comment type="caution">
    <text evidence="1">The sequence shown here is derived from an EMBL/GenBank/DDBJ whole genome shotgun (WGS) entry which is preliminary data.</text>
</comment>
<dbReference type="InterPro" id="IPR007709">
    <property type="entry name" value="N-FG_amidohydro"/>
</dbReference>
<dbReference type="Proteomes" id="UP000215633">
    <property type="component" value="Unassembled WGS sequence"/>
</dbReference>
<accession>A0A261VJ88</accession>
<reference evidence="2" key="1">
    <citation type="submission" date="2017-05" db="EMBL/GenBank/DDBJ databases">
        <title>Complete and WGS of Bordetella genogroups.</title>
        <authorList>
            <person name="Spilker T."/>
            <person name="Lipuma J."/>
        </authorList>
    </citation>
    <scope>NUCLEOTIDE SEQUENCE [LARGE SCALE GENOMIC DNA]</scope>
    <source>
        <strain evidence="2">AU8256</strain>
    </source>
</reference>
<dbReference type="EMBL" id="NEVT01000007">
    <property type="protein sequence ID" value="OZI73670.1"/>
    <property type="molecule type" value="Genomic_DNA"/>
</dbReference>
<evidence type="ECO:0000313" key="2">
    <source>
        <dbReference type="Proteomes" id="UP000215633"/>
    </source>
</evidence>
<organism evidence="1 2">
    <name type="scientific">Bordetella genomosp. 2</name>
    <dbReference type="NCBI Taxonomy" id="1983456"/>
    <lineage>
        <taxon>Bacteria</taxon>
        <taxon>Pseudomonadati</taxon>
        <taxon>Pseudomonadota</taxon>
        <taxon>Betaproteobacteria</taxon>
        <taxon>Burkholderiales</taxon>
        <taxon>Alcaligenaceae</taxon>
        <taxon>Bordetella</taxon>
    </lineage>
</organism>
<name>A0A261VJ88_9BORD</name>
<dbReference type="AlphaFoldDB" id="A0A261VJ88"/>
<sequence length="264" mass="29046">MTTLYTLARGDAPLVINIPHVGTWVPTELRPLMTAQALGVPDTDWHVDRLYDFARARGATLMAATHSRYVVDLNRDPEGAALYPGASNTELCPTGRFDGGPVWRDGVAADPLLDVAARRRAYFDPYHAQLRAELDRVHARHGYVVLLDGHSIISRCARFFEGRLPDLNLGTADGASCAASLQDAAARVLAAAPAFSHVVNGRFKGGWITRHYGRPQDGYHALQLEMALEAYMTEAEPYHWDAQRAEPLIGVLRALVDALLAWRP</sequence>
<dbReference type="Pfam" id="PF05013">
    <property type="entry name" value="FGase"/>
    <property type="match status" value="1"/>
</dbReference>
<evidence type="ECO:0000313" key="1">
    <source>
        <dbReference type="EMBL" id="OZI73670.1"/>
    </source>
</evidence>
<keyword evidence="2" id="KW-1185">Reference proteome</keyword>
<dbReference type="InterPro" id="IPR010247">
    <property type="entry name" value="HutG_amidohyd"/>
</dbReference>
<gene>
    <name evidence="1" type="ORF">CAL24_17620</name>
</gene>
<proteinExistence type="predicted"/>
<dbReference type="RefSeq" id="WP_028353015.1">
    <property type="nucleotide sequence ID" value="NZ_NEVT01000007.1"/>
</dbReference>
<dbReference type="Gene3D" id="3.40.630.40">
    <property type="entry name" value="Zn-dependent exopeptidases"/>
    <property type="match status" value="1"/>
</dbReference>